<reference evidence="2" key="2">
    <citation type="submission" date="2015-01" db="EMBL/GenBank/DDBJ databases">
        <title>Evolutionary Origins and Diversification of the Mycorrhizal Mutualists.</title>
        <authorList>
            <consortium name="DOE Joint Genome Institute"/>
            <consortium name="Mycorrhizal Genomics Consortium"/>
            <person name="Kohler A."/>
            <person name="Kuo A."/>
            <person name="Nagy L.G."/>
            <person name="Floudas D."/>
            <person name="Copeland A."/>
            <person name="Barry K.W."/>
            <person name="Cichocki N."/>
            <person name="Veneault-Fourrey C."/>
            <person name="LaButti K."/>
            <person name="Lindquist E.A."/>
            <person name="Lipzen A."/>
            <person name="Lundell T."/>
            <person name="Morin E."/>
            <person name="Murat C."/>
            <person name="Riley R."/>
            <person name="Ohm R."/>
            <person name="Sun H."/>
            <person name="Tunlid A."/>
            <person name="Henrissat B."/>
            <person name="Grigoriev I.V."/>
            <person name="Hibbett D.S."/>
            <person name="Martin F."/>
        </authorList>
    </citation>
    <scope>NUCLEOTIDE SEQUENCE [LARGE SCALE GENOMIC DNA]</scope>
    <source>
        <strain evidence="2">Foug A</strain>
    </source>
</reference>
<protein>
    <submittedName>
        <fullName evidence="1">Uncharacterized protein</fullName>
    </submittedName>
</protein>
<evidence type="ECO:0000313" key="1">
    <source>
        <dbReference type="EMBL" id="KIM56329.1"/>
    </source>
</evidence>
<gene>
    <name evidence="1" type="ORF">SCLCIDRAFT_1220362</name>
</gene>
<dbReference type="InterPro" id="IPR004993">
    <property type="entry name" value="GH3"/>
</dbReference>
<dbReference type="HOGENOM" id="CLU_1518726_0_0_1"/>
<dbReference type="PANTHER" id="PTHR31901">
    <property type="entry name" value="GH3 DOMAIN-CONTAINING PROTEIN"/>
    <property type="match status" value="1"/>
</dbReference>
<proteinExistence type="predicted"/>
<dbReference type="Pfam" id="PF03321">
    <property type="entry name" value="GH3"/>
    <property type="match status" value="1"/>
</dbReference>
<organism evidence="1 2">
    <name type="scientific">Scleroderma citrinum Foug A</name>
    <dbReference type="NCBI Taxonomy" id="1036808"/>
    <lineage>
        <taxon>Eukaryota</taxon>
        <taxon>Fungi</taxon>
        <taxon>Dikarya</taxon>
        <taxon>Basidiomycota</taxon>
        <taxon>Agaricomycotina</taxon>
        <taxon>Agaricomycetes</taxon>
        <taxon>Agaricomycetidae</taxon>
        <taxon>Boletales</taxon>
        <taxon>Sclerodermatineae</taxon>
        <taxon>Sclerodermataceae</taxon>
        <taxon>Scleroderma</taxon>
    </lineage>
</organism>
<dbReference type="AlphaFoldDB" id="A0A0C3DJ22"/>
<dbReference type="InParanoid" id="A0A0C3DJ22"/>
<keyword evidence="2" id="KW-1185">Reference proteome</keyword>
<sequence length="177" mass="19167">MQEEWGMLLSSIRNGTIPDIDHIDHVRDYLQDNMCADPQQADELGSVGPPFSTSAWAPCIWPKLTILLCICSGTFAAALPKARSVIGPDVVVTNIGYGCTECAVGVLLNREDVHVFVVNSTNFIEYLDVAGSLARENILQVVCISLPVFLGLGLSLMTKLLCRSGTYSRASCISSWS</sequence>
<dbReference type="EMBL" id="KN822118">
    <property type="protein sequence ID" value="KIM56329.1"/>
    <property type="molecule type" value="Genomic_DNA"/>
</dbReference>
<name>A0A0C3DJ22_9AGAM</name>
<dbReference type="OrthoDB" id="2681246at2759"/>
<reference evidence="1 2" key="1">
    <citation type="submission" date="2014-04" db="EMBL/GenBank/DDBJ databases">
        <authorList>
            <consortium name="DOE Joint Genome Institute"/>
            <person name="Kuo A."/>
            <person name="Kohler A."/>
            <person name="Nagy L.G."/>
            <person name="Floudas D."/>
            <person name="Copeland A."/>
            <person name="Barry K.W."/>
            <person name="Cichocki N."/>
            <person name="Veneault-Fourrey C."/>
            <person name="LaButti K."/>
            <person name="Lindquist E.A."/>
            <person name="Lipzen A."/>
            <person name="Lundell T."/>
            <person name="Morin E."/>
            <person name="Murat C."/>
            <person name="Sun H."/>
            <person name="Tunlid A."/>
            <person name="Henrissat B."/>
            <person name="Grigoriev I.V."/>
            <person name="Hibbett D.S."/>
            <person name="Martin F."/>
            <person name="Nordberg H.P."/>
            <person name="Cantor M.N."/>
            <person name="Hua S.X."/>
        </authorList>
    </citation>
    <scope>NUCLEOTIDE SEQUENCE [LARGE SCALE GENOMIC DNA]</scope>
    <source>
        <strain evidence="1 2">Foug A</strain>
    </source>
</reference>
<dbReference type="PANTHER" id="PTHR31901:SF9">
    <property type="entry name" value="GH3 DOMAIN-CONTAINING PROTEIN"/>
    <property type="match status" value="1"/>
</dbReference>
<evidence type="ECO:0000313" key="2">
    <source>
        <dbReference type="Proteomes" id="UP000053989"/>
    </source>
</evidence>
<dbReference type="Proteomes" id="UP000053989">
    <property type="component" value="Unassembled WGS sequence"/>
</dbReference>
<dbReference type="GO" id="GO:0005737">
    <property type="term" value="C:cytoplasm"/>
    <property type="evidence" value="ECO:0007669"/>
    <property type="project" value="TreeGrafter"/>
</dbReference>
<accession>A0A0C3DJ22</accession>
<dbReference type="GO" id="GO:0016881">
    <property type="term" value="F:acid-amino acid ligase activity"/>
    <property type="evidence" value="ECO:0007669"/>
    <property type="project" value="TreeGrafter"/>
</dbReference>